<comment type="caution">
    <text evidence="1">The sequence shown here is derived from an EMBL/GenBank/DDBJ whole genome shotgun (WGS) entry which is preliminary data.</text>
</comment>
<keyword evidence="2" id="KW-1185">Reference proteome</keyword>
<organism evidence="1 2">
    <name type="scientific">Paenibacillus oleatilyticus</name>
    <dbReference type="NCBI Taxonomy" id="2594886"/>
    <lineage>
        <taxon>Bacteria</taxon>
        <taxon>Bacillati</taxon>
        <taxon>Bacillota</taxon>
        <taxon>Bacilli</taxon>
        <taxon>Bacillales</taxon>
        <taxon>Paenibacillaceae</taxon>
        <taxon>Paenibacillus</taxon>
    </lineage>
</organism>
<dbReference type="EMBL" id="JBHDLN010000003">
    <property type="protein sequence ID" value="MFB0842246.1"/>
    <property type="molecule type" value="Genomic_DNA"/>
</dbReference>
<dbReference type="RefSeq" id="WP_373950020.1">
    <property type="nucleotide sequence ID" value="NZ_JBHDLN010000003.1"/>
</dbReference>
<protein>
    <submittedName>
        <fullName evidence="1">Uncharacterized protein</fullName>
    </submittedName>
</protein>
<gene>
    <name evidence="1" type="ORF">ACEU3E_08685</name>
</gene>
<name>A0ABV4V0R7_9BACL</name>
<reference evidence="1 2" key="1">
    <citation type="submission" date="2024-09" db="EMBL/GenBank/DDBJ databases">
        <authorList>
            <person name="Makale K.P.P."/>
            <person name="Makhzoum A."/>
            <person name="Rantong G."/>
            <person name="Rahube T.O."/>
        </authorList>
    </citation>
    <scope>NUCLEOTIDE SEQUENCE [LARGE SCALE GENOMIC DNA]</scope>
    <source>
        <strain evidence="1 2">KM_D13</strain>
    </source>
</reference>
<evidence type="ECO:0000313" key="1">
    <source>
        <dbReference type="EMBL" id="MFB0842246.1"/>
    </source>
</evidence>
<sequence length="115" mass="13464">MKFIVNNFTCDVEIFNKDNDDFVVRFYDKAKEQNEEEIINLVIVDPGYGYISLKIKGEGALLSGFLDEDIFITEEMVDAAINYIEDLIPHAKNRYMPYHVVRFKKASYVEYNGEY</sequence>
<accession>A0ABV4V0R7</accession>
<proteinExistence type="predicted"/>
<dbReference type="Proteomes" id="UP001575622">
    <property type="component" value="Unassembled WGS sequence"/>
</dbReference>
<evidence type="ECO:0000313" key="2">
    <source>
        <dbReference type="Proteomes" id="UP001575622"/>
    </source>
</evidence>